<dbReference type="CDD" id="cd00093">
    <property type="entry name" value="HTH_XRE"/>
    <property type="match status" value="1"/>
</dbReference>
<feature type="domain" description="HTH cro/C1-type" evidence="1">
    <location>
        <begin position="9"/>
        <end position="62"/>
    </location>
</feature>
<proteinExistence type="predicted"/>
<organism evidence="2 3">
    <name type="scientific">Kroppenstedtia pulmonis</name>
    <dbReference type="NCBI Taxonomy" id="1380685"/>
    <lineage>
        <taxon>Bacteria</taxon>
        <taxon>Bacillati</taxon>
        <taxon>Bacillota</taxon>
        <taxon>Bacilli</taxon>
        <taxon>Bacillales</taxon>
        <taxon>Thermoactinomycetaceae</taxon>
        <taxon>Kroppenstedtia</taxon>
    </lineage>
</organism>
<protein>
    <submittedName>
        <fullName evidence="2">Helix-turn-helix transcriptional regulator</fullName>
    </submittedName>
</protein>
<evidence type="ECO:0000259" key="1">
    <source>
        <dbReference type="PROSITE" id="PS50943"/>
    </source>
</evidence>
<dbReference type="RefSeq" id="WP_173218996.1">
    <property type="nucleotide sequence ID" value="NZ_CP048104.1"/>
</dbReference>
<dbReference type="SUPFAM" id="SSF47413">
    <property type="entry name" value="lambda repressor-like DNA-binding domains"/>
    <property type="match status" value="1"/>
</dbReference>
<keyword evidence="3" id="KW-1185">Reference proteome</keyword>
<dbReference type="Pfam" id="PF01381">
    <property type="entry name" value="HTH_3"/>
    <property type="match status" value="1"/>
</dbReference>
<dbReference type="AlphaFoldDB" id="A0A7D4CU69"/>
<dbReference type="InterPro" id="IPR001387">
    <property type="entry name" value="Cro/C1-type_HTH"/>
</dbReference>
<dbReference type="Proteomes" id="UP000503088">
    <property type="component" value="Chromosome"/>
</dbReference>
<dbReference type="Gene3D" id="1.10.260.40">
    <property type="entry name" value="lambda repressor-like DNA-binding domains"/>
    <property type="match status" value="1"/>
</dbReference>
<sequence>MEHKCIVGEILQEQKLTQTKLAKMSGVPQSAISRYAKGQSRLYDINHLFALAKALDRSIEDLFE</sequence>
<evidence type="ECO:0000313" key="3">
    <source>
        <dbReference type="Proteomes" id="UP000503088"/>
    </source>
</evidence>
<dbReference type="InterPro" id="IPR010982">
    <property type="entry name" value="Lambda_DNA-bd_dom_sf"/>
</dbReference>
<dbReference type="PROSITE" id="PS50943">
    <property type="entry name" value="HTH_CROC1"/>
    <property type="match status" value="1"/>
</dbReference>
<reference evidence="2 3" key="1">
    <citation type="submission" date="2020-01" db="EMBL/GenBank/DDBJ databases">
        <authorList>
            <person name="Gulvik C.A."/>
            <person name="Batra D.G."/>
        </authorList>
    </citation>
    <scope>NUCLEOTIDE SEQUENCE [LARGE SCALE GENOMIC DNA]</scope>
    <source>
        <strain evidence="2 3">W9323</strain>
    </source>
</reference>
<gene>
    <name evidence="2" type="ORF">GXN76_00200</name>
</gene>
<dbReference type="SMART" id="SM00530">
    <property type="entry name" value="HTH_XRE"/>
    <property type="match status" value="1"/>
</dbReference>
<name>A0A7D4CU69_9BACL</name>
<dbReference type="GO" id="GO:0003677">
    <property type="term" value="F:DNA binding"/>
    <property type="evidence" value="ECO:0007669"/>
    <property type="project" value="InterPro"/>
</dbReference>
<accession>A0A7D4CU69</accession>
<dbReference type="KEGG" id="kpul:GXN76_00200"/>
<dbReference type="EMBL" id="CP048104">
    <property type="protein sequence ID" value="QKG83037.1"/>
    <property type="molecule type" value="Genomic_DNA"/>
</dbReference>
<evidence type="ECO:0000313" key="2">
    <source>
        <dbReference type="EMBL" id="QKG83037.1"/>
    </source>
</evidence>